<feature type="transmembrane region" description="Helical" evidence="1">
    <location>
        <begin position="27"/>
        <end position="46"/>
    </location>
</feature>
<protein>
    <submittedName>
        <fullName evidence="2">Uncharacterized protein</fullName>
    </submittedName>
</protein>
<reference evidence="2 3" key="1">
    <citation type="submission" date="2016-03" db="EMBL/GenBank/DDBJ databases">
        <title>Draft Genome Sequence of the Strain BR 10245 (Bradyrhizobium sp.) isolated from nodules of Centrolobium paraense.</title>
        <authorList>
            <person name="Simoes-Araujo J.L.Sr."/>
            <person name="Barauna A.C."/>
            <person name="Silva K."/>
            <person name="Zilli J.E."/>
        </authorList>
    </citation>
    <scope>NUCLEOTIDE SEQUENCE [LARGE SCALE GENOMIC DNA]</scope>
    <source>
        <strain evidence="2 3">BR 10245</strain>
    </source>
</reference>
<sequence>MLLALPCLVESGLFRISRKLFGEIGPAFYGLRTTLLTLLLMALLRIKRPEHLKEKDPAAFGVG</sequence>
<gene>
    <name evidence="2" type="ORF">AYJ54_13495</name>
</gene>
<comment type="caution">
    <text evidence="2">The sequence shown here is derived from an EMBL/GenBank/DDBJ whole genome shotgun (WGS) entry which is preliminary data.</text>
</comment>
<proteinExistence type="predicted"/>
<dbReference type="AlphaFoldDB" id="A0A176YR18"/>
<evidence type="ECO:0000256" key="1">
    <source>
        <dbReference type="SAM" id="Phobius"/>
    </source>
</evidence>
<dbReference type="EMBL" id="LUUB01000056">
    <property type="protein sequence ID" value="OAF09275.1"/>
    <property type="molecule type" value="Genomic_DNA"/>
</dbReference>
<keyword evidence="1" id="KW-1133">Transmembrane helix</keyword>
<keyword evidence="1" id="KW-0812">Transmembrane</keyword>
<keyword evidence="1" id="KW-0472">Membrane</keyword>
<dbReference type="Proteomes" id="UP000076959">
    <property type="component" value="Unassembled WGS sequence"/>
</dbReference>
<accession>A0A176YR18</accession>
<evidence type="ECO:0000313" key="2">
    <source>
        <dbReference type="EMBL" id="OAF09275.1"/>
    </source>
</evidence>
<organism evidence="2 3">
    <name type="scientific">Bradyrhizobium centrolobii</name>
    <dbReference type="NCBI Taxonomy" id="1505087"/>
    <lineage>
        <taxon>Bacteria</taxon>
        <taxon>Pseudomonadati</taxon>
        <taxon>Pseudomonadota</taxon>
        <taxon>Alphaproteobacteria</taxon>
        <taxon>Hyphomicrobiales</taxon>
        <taxon>Nitrobacteraceae</taxon>
        <taxon>Bradyrhizobium</taxon>
    </lineage>
</organism>
<keyword evidence="3" id="KW-1185">Reference proteome</keyword>
<name>A0A176YR18_9BRAD</name>
<evidence type="ECO:0000313" key="3">
    <source>
        <dbReference type="Proteomes" id="UP000076959"/>
    </source>
</evidence>